<dbReference type="Proteomes" id="UP000440004">
    <property type="component" value="Unassembled WGS sequence"/>
</dbReference>
<protein>
    <submittedName>
        <fullName evidence="1">DUF4238 domain-containing protein</fullName>
    </submittedName>
</protein>
<reference evidence="1 2" key="1">
    <citation type="submission" date="2019-10" db="EMBL/GenBank/DDBJ databases">
        <title>Alkalibaculum tamaniensis sp.nov., a new alkaliphilic acetogen, isolated on methoxylated aromatics from a mud volcano.</title>
        <authorList>
            <person name="Khomyakova M.A."/>
            <person name="Merkel A.Y."/>
            <person name="Bonch-Osmolovskaya E.A."/>
            <person name="Slobodkin A.I."/>
        </authorList>
    </citation>
    <scope>NUCLEOTIDE SEQUENCE [LARGE SCALE GENOMIC DNA]</scope>
    <source>
        <strain evidence="1 2">M08DMB</strain>
    </source>
</reference>
<proteinExistence type="predicted"/>
<evidence type="ECO:0000313" key="1">
    <source>
        <dbReference type="EMBL" id="MPW27066.1"/>
    </source>
</evidence>
<organism evidence="1 2">
    <name type="scientific">Alkalibaculum sporogenes</name>
    <dbReference type="NCBI Taxonomy" id="2655001"/>
    <lineage>
        <taxon>Bacteria</taxon>
        <taxon>Bacillati</taxon>
        <taxon>Bacillota</taxon>
        <taxon>Clostridia</taxon>
        <taxon>Eubacteriales</taxon>
        <taxon>Eubacteriaceae</taxon>
        <taxon>Alkalibaculum</taxon>
    </lineage>
</organism>
<dbReference type="AlphaFoldDB" id="A0A6A7KCE8"/>
<sequence length="310" mass="36799">MGINYTNIVNKGRYKLDKEITRRQHYVPQFYLRNFIDNSKMFWIYNRSKKNINRSRPKDICRVDYLYETEWKKSNEKLGKYVLLNSMENTFSFQEKEYSKVLNQIFTVCEMPSNQNALICSSTEKNILAQFITNMLLRNPWSLRQYMQKNCSNDIQGYEELEAIKELLDLLGFGGFESLCEVANKRILLDEKFTGGIPENLIEEVRTMNFSILKTEEMKFITSDFPVLYETFDTDEGITKLLWIYLPISSKYALFYSGNNVSRNFRNRLVVLENEKATKMNFFYLKQEKEQSKFLIAEDKNVLEKLVNSM</sequence>
<comment type="caution">
    <text evidence="1">The sequence shown here is derived from an EMBL/GenBank/DDBJ whole genome shotgun (WGS) entry which is preliminary data.</text>
</comment>
<dbReference type="InterPro" id="IPR025332">
    <property type="entry name" value="DUF4238"/>
</dbReference>
<evidence type="ECO:0000313" key="2">
    <source>
        <dbReference type="Proteomes" id="UP000440004"/>
    </source>
</evidence>
<dbReference type="EMBL" id="WHNX01000038">
    <property type="protein sequence ID" value="MPW27066.1"/>
    <property type="molecule type" value="Genomic_DNA"/>
</dbReference>
<accession>A0A6A7KCE8</accession>
<name>A0A6A7KCE8_9FIRM</name>
<gene>
    <name evidence="1" type="ORF">GC105_14885</name>
</gene>
<keyword evidence="2" id="KW-1185">Reference proteome</keyword>
<dbReference type="Pfam" id="PF14022">
    <property type="entry name" value="DUF4238"/>
    <property type="match status" value="1"/>
</dbReference>